<dbReference type="GO" id="GO:0000224">
    <property type="term" value="F:peptide-N4-(N-acetyl-beta-glucosaminyl)asparagine amidase activity"/>
    <property type="evidence" value="ECO:0007669"/>
    <property type="project" value="TreeGrafter"/>
</dbReference>
<feature type="region of interest" description="Disordered" evidence="8">
    <location>
        <begin position="1"/>
        <end position="60"/>
    </location>
</feature>
<dbReference type="VEuPathDB" id="FungiDB:M747DRAFT_273537"/>
<dbReference type="GO" id="GO:0005975">
    <property type="term" value="P:carbohydrate metabolic process"/>
    <property type="evidence" value="ECO:0007669"/>
    <property type="project" value="InterPro"/>
</dbReference>
<dbReference type="Pfam" id="PF07690">
    <property type="entry name" value="MFS_1"/>
    <property type="match status" value="1"/>
</dbReference>
<evidence type="ECO:0000256" key="6">
    <source>
        <dbReference type="ARBA" id="ARBA00023136"/>
    </source>
</evidence>
<accession>A0A505I409</accession>
<evidence type="ECO:0000256" key="7">
    <source>
        <dbReference type="ARBA" id="ARBA00023180"/>
    </source>
</evidence>
<dbReference type="Pfam" id="PF17678">
    <property type="entry name" value="Glyco_hydro_92N"/>
    <property type="match status" value="1"/>
</dbReference>
<evidence type="ECO:0000256" key="2">
    <source>
        <dbReference type="ARBA" id="ARBA00008335"/>
    </source>
</evidence>
<feature type="transmembrane region" description="Helical" evidence="9">
    <location>
        <begin position="122"/>
        <end position="141"/>
    </location>
</feature>
<keyword evidence="3" id="KW-0813">Transport</keyword>
<feature type="transmembrane region" description="Helical" evidence="9">
    <location>
        <begin position="176"/>
        <end position="198"/>
    </location>
</feature>
<sequence>MRFTKEEKTTTETNQEVSYSAESQSKEVTSGHDDGIFSSSDHSQLSLEAQNEKEVETHPDEVTKDAQLGVQKAEAAALVWSKQAVYATYAWIWVCFFLLALNNSISGTVINRAYADFKAAPQVSTASILYSIIGGVLKLPIAKTLNIWGRAEGLVVWVVIYTIGLIVLAACDGPNSYAAGYVLFYVGYSGIYLVLDVYIADTSGLQNRAFTFAFASTPFICTAFTGPLAGESFLKVATWRWAYGVFAIVMPVVFSPLVVLLKYYQRKAESMGLLKKEESGRTTMQSIVHYIHEFDLIGACLLMAAWVLLLLPFSLQQYGRAQYKSAKFIAMVVIGFVLLFVFAAWEKWFTRKHFVRYELLRQRTVLGACIMSAVSYFSFYCWDLYFYDFCIVVFNLSVSMTGYMTQIYNVGSCFWGVVFGIWIRYTKHFKYTCLCFGLPLLCLGAGLMIHFRGEASNDINYVIMSQIFIAFGGGTIVIGDDMAVMAAADREGVPMMLSLLGLFSSLGGAIGYAVAAAVYTNIFPQALENRLPADLKANATDIYLGGTDPNTDILTHIDPLIGTTNGGNVFAGATLPYGMAKAVADVDGQNTAGFSSDNSNITGFSALHDSGTGGNPSLGNFPLFPQYCADDLLDNCPFPKSARAIHYQNDSVVARPGYFALTLTNGIHAEMTTTQHAALFRFQFPDTGQEKLSPMVLLDLTDLWESRQNASISVDEHTGQMKGNGTFLPSFGAGEYVSYVCADFAGASVRDTGVWVNDAGGVERKELFVTRGFNNFYLQAGGFVRFERPDNGTVSVRVGVSYISTEKACENARMEIPSPLEDFDAIRAAAEDAWREKLSPVAMKPGNASAALQTMFWTGTYRTMLDPQDLTGENPLWESDEPYFDSFYCIWDAFRAQHPLLTIIDPHTQSRIIRSLLDTYRHEGWLPDCRMSLCKGWTQGGSNADVVLADAFVKNLTGIDWDLAYEAMVNDAENEPLEWSYQGRGGLQSWKNLNYIPYHDFDYLGFGTNSRSISRTLEYAYNDFCVATVARGLNKTDDYLKYLTRSTNWKNLFKPDQRSFFPNGSDTGYVPHDLPTLITHYLSGPQAFTSRLTTFHSTALADYSNEPVFLTVYQYHYASRPALSSRLIHSLIPSQFNASRSGIPGNDDSGAMAAFTVFGLMGLFPNPGQNVYLISAPFVEEVSVKNALTGREAVVRVKNDAGVGVGGTVVRKAWLDGEVYAKSWIGHEFFVKGGVLEVELGDEEEENEDCEDEMRCLLNGEFGAWK</sequence>
<comment type="subcellular location">
    <subcellularLocation>
        <location evidence="1">Membrane</location>
        <topology evidence="1">Multi-pass membrane protein</topology>
    </subcellularLocation>
</comment>
<dbReference type="FunFam" id="2.70.98.10:FF:000010">
    <property type="entry name" value="Alpha-1,2-mannosidase family protein"/>
    <property type="match status" value="1"/>
</dbReference>
<comment type="caution">
    <text evidence="12">The sequence shown here is derived from an EMBL/GenBank/DDBJ whole genome shotgun (WGS) entry which is preliminary data.</text>
</comment>
<dbReference type="SUPFAM" id="SSF103473">
    <property type="entry name" value="MFS general substrate transporter"/>
    <property type="match status" value="1"/>
</dbReference>
<dbReference type="InterPro" id="IPR008928">
    <property type="entry name" value="6-hairpin_glycosidase_sf"/>
</dbReference>
<dbReference type="VEuPathDB" id="FungiDB:M747DRAFT_292704"/>
<evidence type="ECO:0000259" key="10">
    <source>
        <dbReference type="Pfam" id="PF07971"/>
    </source>
</evidence>
<evidence type="ECO:0000256" key="9">
    <source>
        <dbReference type="SAM" id="Phobius"/>
    </source>
</evidence>
<evidence type="ECO:0000313" key="13">
    <source>
        <dbReference type="Proteomes" id="UP000197666"/>
    </source>
</evidence>
<dbReference type="GO" id="GO:0016020">
    <property type="term" value="C:membrane"/>
    <property type="evidence" value="ECO:0007669"/>
    <property type="project" value="UniProtKB-SubCell"/>
</dbReference>
<evidence type="ECO:0000256" key="4">
    <source>
        <dbReference type="ARBA" id="ARBA00022692"/>
    </source>
</evidence>
<dbReference type="VEuPathDB" id="FungiDB:An13g01250"/>
<feature type="transmembrane region" description="Helical" evidence="9">
    <location>
        <begin position="365"/>
        <end position="387"/>
    </location>
</feature>
<dbReference type="InterPro" id="IPR041371">
    <property type="entry name" value="GH92_N"/>
</dbReference>
<feature type="transmembrane region" description="Helical" evidence="9">
    <location>
        <begin position="407"/>
        <end position="425"/>
    </location>
</feature>
<dbReference type="InterPro" id="IPR014718">
    <property type="entry name" value="GH-type_carb-bd"/>
</dbReference>
<feature type="transmembrane region" description="Helical" evidence="9">
    <location>
        <begin position="432"/>
        <end position="453"/>
    </location>
</feature>
<dbReference type="Gene3D" id="1.20.1050.60">
    <property type="entry name" value="alpha-1,2-mannosidase"/>
    <property type="match status" value="1"/>
</dbReference>
<name>A0A505I409_ASPNG</name>
<gene>
    <name evidence="12" type="ORF">CAN33_0010415</name>
</gene>
<dbReference type="GO" id="GO:0006516">
    <property type="term" value="P:glycoprotein catabolic process"/>
    <property type="evidence" value="ECO:0007669"/>
    <property type="project" value="TreeGrafter"/>
</dbReference>
<protein>
    <submittedName>
        <fullName evidence="12">FAD binding domain family protein</fullName>
    </submittedName>
</protein>
<feature type="domain" description="Glycosyl hydrolase family 92" evidence="10">
    <location>
        <begin position="1069"/>
        <end position="1242"/>
    </location>
</feature>
<dbReference type="InterPro" id="IPR050883">
    <property type="entry name" value="PNGase"/>
</dbReference>
<feature type="transmembrane region" description="Helical" evidence="9">
    <location>
        <begin position="84"/>
        <end position="102"/>
    </location>
</feature>
<dbReference type="FunFam" id="1.20.1050.60:FF:000005">
    <property type="entry name" value="Alpha-1,2-mannosidase family protein"/>
    <property type="match status" value="1"/>
</dbReference>
<evidence type="ECO:0000313" key="12">
    <source>
        <dbReference type="EMBL" id="TPR05629.1"/>
    </source>
</evidence>
<feature type="transmembrane region" description="Helical" evidence="9">
    <location>
        <begin position="499"/>
        <end position="519"/>
    </location>
</feature>
<evidence type="ECO:0000259" key="11">
    <source>
        <dbReference type="Pfam" id="PF17678"/>
    </source>
</evidence>
<evidence type="ECO:0000256" key="8">
    <source>
        <dbReference type="SAM" id="MobiDB-lite"/>
    </source>
</evidence>
<dbReference type="EMBL" id="NKJJ02000011">
    <property type="protein sequence ID" value="TPR05629.1"/>
    <property type="molecule type" value="Genomic_DNA"/>
</dbReference>
<dbReference type="VEuPathDB" id="FungiDB:ASPNIDRAFT2_1100729"/>
<feature type="transmembrane region" description="Helical" evidence="9">
    <location>
        <begin position="210"/>
        <end position="229"/>
    </location>
</feature>
<dbReference type="Pfam" id="PF07971">
    <property type="entry name" value="Glyco_hydro_92"/>
    <property type="match status" value="2"/>
</dbReference>
<dbReference type="VEuPathDB" id="FungiDB:ASPNIDRAFT2_1203497"/>
<organism evidence="12 13">
    <name type="scientific">Aspergillus niger</name>
    <dbReference type="NCBI Taxonomy" id="5061"/>
    <lineage>
        <taxon>Eukaryota</taxon>
        <taxon>Fungi</taxon>
        <taxon>Dikarya</taxon>
        <taxon>Ascomycota</taxon>
        <taxon>Pezizomycotina</taxon>
        <taxon>Eurotiomycetes</taxon>
        <taxon>Eurotiomycetidae</taxon>
        <taxon>Eurotiales</taxon>
        <taxon>Aspergillaceae</taxon>
        <taxon>Aspergillus</taxon>
        <taxon>Aspergillus subgen. Circumdati</taxon>
    </lineage>
</organism>
<dbReference type="Gene3D" id="1.20.1610.10">
    <property type="entry name" value="alpha-1,2-mannosidases domains"/>
    <property type="match status" value="1"/>
</dbReference>
<dbReference type="GO" id="GO:0022857">
    <property type="term" value="F:transmembrane transporter activity"/>
    <property type="evidence" value="ECO:0007669"/>
    <property type="project" value="InterPro"/>
</dbReference>
<dbReference type="VEuPathDB" id="FungiDB:ATCC64974_24580"/>
<feature type="compositionally biased region" description="Basic and acidic residues" evidence="8">
    <location>
        <begin position="1"/>
        <end position="10"/>
    </location>
</feature>
<dbReference type="FunFam" id="1.20.1250.20:FF:000335">
    <property type="entry name" value="Siderochrome iron transporter 2"/>
    <property type="match status" value="1"/>
</dbReference>
<dbReference type="GO" id="GO:0005634">
    <property type="term" value="C:nucleus"/>
    <property type="evidence" value="ECO:0007669"/>
    <property type="project" value="TreeGrafter"/>
</dbReference>
<feature type="compositionally biased region" description="Polar residues" evidence="8">
    <location>
        <begin position="14"/>
        <end position="28"/>
    </location>
</feature>
<comment type="similarity">
    <text evidence="2">Belongs to the major facilitator superfamily.</text>
</comment>
<dbReference type="GO" id="GO:0005829">
    <property type="term" value="C:cytosol"/>
    <property type="evidence" value="ECO:0007669"/>
    <property type="project" value="TreeGrafter"/>
</dbReference>
<dbReference type="VEuPathDB" id="FungiDB:An13g01260"/>
<feature type="transmembrane region" description="Helical" evidence="9">
    <location>
        <begin position="153"/>
        <end position="170"/>
    </location>
</feature>
<feature type="transmembrane region" description="Helical" evidence="9">
    <location>
        <begin position="325"/>
        <end position="345"/>
    </location>
</feature>
<feature type="transmembrane region" description="Helical" evidence="9">
    <location>
        <begin position="294"/>
        <end position="313"/>
    </location>
</feature>
<reference evidence="13" key="1">
    <citation type="submission" date="2018-10" db="EMBL/GenBank/DDBJ databases">
        <title>FDA dAtabase for Regulatory Grade micrObial Sequences (FDA-ARGOS): Supporting development and validation of Infectious Disease Dx tests.</title>
        <authorList>
            <person name="Kerrigan L."/>
            <person name="Tallon L."/>
            <person name="Sadzewicz L."/>
            <person name="Sengamalay N."/>
            <person name="Ott S."/>
            <person name="Godinez A."/>
            <person name="Nagaraj S."/>
            <person name="Vavikolanu K."/>
            <person name="Nadendla S."/>
            <person name="George J."/>
            <person name="Sichtig H."/>
        </authorList>
    </citation>
    <scope>NUCLEOTIDE SEQUENCE [LARGE SCALE GENOMIC DNA]</scope>
    <source>
        <strain evidence="13">FDAARGOS_311</strain>
    </source>
</reference>
<keyword evidence="4 9" id="KW-0812">Transmembrane</keyword>
<dbReference type="Proteomes" id="UP000197666">
    <property type="component" value="Unassembled WGS sequence"/>
</dbReference>
<keyword evidence="5 9" id="KW-1133">Transmembrane helix</keyword>
<feature type="domain" description="Glycosyl hydrolase family 92 N-terminal" evidence="11">
    <location>
        <begin position="556"/>
        <end position="801"/>
    </location>
</feature>
<feature type="transmembrane region" description="Helical" evidence="9">
    <location>
        <begin position="241"/>
        <end position="261"/>
    </location>
</feature>
<dbReference type="Gene3D" id="3.30.2080.10">
    <property type="entry name" value="GH92 mannosidase domain"/>
    <property type="match status" value="1"/>
</dbReference>
<keyword evidence="6 9" id="KW-0472">Membrane</keyword>
<keyword evidence="7" id="KW-0325">Glycoprotein</keyword>
<evidence type="ECO:0000256" key="3">
    <source>
        <dbReference type="ARBA" id="ARBA00022448"/>
    </source>
</evidence>
<dbReference type="InterPro" id="IPR011701">
    <property type="entry name" value="MFS"/>
</dbReference>
<evidence type="ECO:0000256" key="5">
    <source>
        <dbReference type="ARBA" id="ARBA00022989"/>
    </source>
</evidence>
<dbReference type="GO" id="GO:0030246">
    <property type="term" value="F:carbohydrate binding"/>
    <property type="evidence" value="ECO:0007669"/>
    <property type="project" value="InterPro"/>
</dbReference>
<feature type="domain" description="Glycosyl hydrolase family 92" evidence="10">
    <location>
        <begin position="807"/>
        <end position="1062"/>
    </location>
</feature>
<dbReference type="InterPro" id="IPR036259">
    <property type="entry name" value="MFS_trans_sf"/>
</dbReference>
<dbReference type="Gene3D" id="1.20.1250.20">
    <property type="entry name" value="MFS general substrate transporter like domains"/>
    <property type="match status" value="2"/>
</dbReference>
<feature type="compositionally biased region" description="Polar residues" evidence="8">
    <location>
        <begin position="37"/>
        <end position="49"/>
    </location>
</feature>
<dbReference type="PANTHER" id="PTHR12143:SF23">
    <property type="entry name" value="PUTATIVE-RELATED"/>
    <property type="match status" value="1"/>
</dbReference>
<dbReference type="PANTHER" id="PTHR12143">
    <property type="entry name" value="PEPTIDE N-GLYCANASE PNGASE -RELATED"/>
    <property type="match status" value="1"/>
</dbReference>
<feature type="transmembrane region" description="Helical" evidence="9">
    <location>
        <begin position="459"/>
        <end position="478"/>
    </location>
</feature>
<dbReference type="SUPFAM" id="SSF48208">
    <property type="entry name" value="Six-hairpin glycosidases"/>
    <property type="match status" value="1"/>
</dbReference>
<evidence type="ECO:0000256" key="1">
    <source>
        <dbReference type="ARBA" id="ARBA00004141"/>
    </source>
</evidence>
<dbReference type="AlphaFoldDB" id="A0A505I409"/>
<proteinExistence type="inferred from homology"/>
<dbReference type="Gene3D" id="2.70.98.10">
    <property type="match status" value="1"/>
</dbReference>
<feature type="compositionally biased region" description="Basic and acidic residues" evidence="8">
    <location>
        <begin position="50"/>
        <end position="60"/>
    </location>
</feature>
<dbReference type="FunFam" id="1.20.1250.20:FF:000284">
    <property type="entry name" value="Siderophore iron transporter mirB"/>
    <property type="match status" value="1"/>
</dbReference>
<dbReference type="VEuPathDB" id="FungiDB:ATCC64974_24570"/>
<dbReference type="InterPro" id="IPR012939">
    <property type="entry name" value="Glyco_hydro_92"/>
</dbReference>